<proteinExistence type="predicted"/>
<evidence type="ECO:0000313" key="1">
    <source>
        <dbReference type="EMBL" id="RBW55527.1"/>
    </source>
</evidence>
<evidence type="ECO:0000313" key="2">
    <source>
        <dbReference type="Proteomes" id="UP000252706"/>
    </source>
</evidence>
<dbReference type="RefSeq" id="WP_113823398.1">
    <property type="nucleotide sequence ID" value="NZ_QOCE01000029.1"/>
</dbReference>
<reference evidence="1 2" key="1">
    <citation type="submission" date="2018-07" db="EMBL/GenBank/DDBJ databases">
        <title>Modular assembly of carbohydrate-degrading microbial communities in the ocean.</title>
        <authorList>
            <person name="Enke T.N."/>
            <person name="Datta M.S."/>
            <person name="Schwartzman J.A."/>
            <person name="Cermak N."/>
            <person name="Schmitz D.A."/>
            <person name="Barrere J."/>
            <person name="Cordero O.X."/>
        </authorList>
    </citation>
    <scope>NUCLEOTIDE SEQUENCE [LARGE SCALE GENOMIC DNA]</scope>
    <source>
        <strain evidence="1 2">C3M10</strain>
    </source>
</reference>
<sequence>MPIPQVQRTRLALAAHFSEWGENDAQETGLGKATVFQKSRLSQDAVFTDHFRGAHFSVETLIDAPLQWISLIQAFQ</sequence>
<name>A0A366X1G6_9RHOB</name>
<protein>
    <submittedName>
        <fullName evidence="1">Uncharacterized protein</fullName>
    </submittedName>
</protein>
<gene>
    <name evidence="1" type="ORF">DS909_10465</name>
</gene>
<dbReference type="EMBL" id="QOCE01000029">
    <property type="protein sequence ID" value="RBW55527.1"/>
    <property type="molecule type" value="Genomic_DNA"/>
</dbReference>
<organism evidence="1 2">
    <name type="scientific">Phaeobacter gallaeciensis</name>
    <dbReference type="NCBI Taxonomy" id="60890"/>
    <lineage>
        <taxon>Bacteria</taxon>
        <taxon>Pseudomonadati</taxon>
        <taxon>Pseudomonadota</taxon>
        <taxon>Alphaproteobacteria</taxon>
        <taxon>Rhodobacterales</taxon>
        <taxon>Roseobacteraceae</taxon>
        <taxon>Phaeobacter</taxon>
    </lineage>
</organism>
<accession>A0A366X1G6</accession>
<comment type="caution">
    <text evidence="1">The sequence shown here is derived from an EMBL/GenBank/DDBJ whole genome shotgun (WGS) entry which is preliminary data.</text>
</comment>
<dbReference type="AlphaFoldDB" id="A0A366X1G6"/>
<dbReference type="Proteomes" id="UP000252706">
    <property type="component" value="Unassembled WGS sequence"/>
</dbReference>